<gene>
    <name evidence="4" type="ORF">HK103_001409</name>
</gene>
<dbReference type="Pfam" id="PF03959">
    <property type="entry name" value="FSH1"/>
    <property type="match status" value="1"/>
</dbReference>
<dbReference type="Gene3D" id="2.60.40.1730">
    <property type="entry name" value="tricorn interacting facor f3 domain"/>
    <property type="match status" value="1"/>
</dbReference>
<dbReference type="PANTHER" id="PTHR48070">
    <property type="entry name" value="ESTERASE OVCA2"/>
    <property type="match status" value="1"/>
</dbReference>
<dbReference type="Proteomes" id="UP001210925">
    <property type="component" value="Unassembled WGS sequence"/>
</dbReference>
<proteinExistence type="inferred from homology"/>
<dbReference type="GO" id="GO:0016787">
    <property type="term" value="F:hydrolase activity"/>
    <property type="evidence" value="ECO:0007669"/>
    <property type="project" value="UniProtKB-KW"/>
</dbReference>
<keyword evidence="2" id="KW-0378">Hydrolase</keyword>
<dbReference type="EMBL" id="JADGKB010000137">
    <property type="protein sequence ID" value="KAJ3252557.1"/>
    <property type="molecule type" value="Genomic_DNA"/>
</dbReference>
<feature type="domain" description="Serine hydrolase" evidence="3">
    <location>
        <begin position="3"/>
        <end position="164"/>
    </location>
</feature>
<evidence type="ECO:0000313" key="4">
    <source>
        <dbReference type="EMBL" id="KAJ3252557.1"/>
    </source>
</evidence>
<dbReference type="InterPro" id="IPR042097">
    <property type="entry name" value="Aminopeptidase_N-like_N_sf"/>
</dbReference>
<dbReference type="AlphaFoldDB" id="A0AAD5UE90"/>
<accession>A0AAD5UE90</accession>
<protein>
    <recommendedName>
        <fullName evidence="3">Serine hydrolase domain-containing protein</fullName>
    </recommendedName>
</protein>
<reference evidence="4" key="1">
    <citation type="submission" date="2020-05" db="EMBL/GenBank/DDBJ databases">
        <title>Phylogenomic resolution of chytrid fungi.</title>
        <authorList>
            <person name="Stajich J.E."/>
            <person name="Amses K."/>
            <person name="Simmons R."/>
            <person name="Seto K."/>
            <person name="Myers J."/>
            <person name="Bonds A."/>
            <person name="Quandt C.A."/>
            <person name="Barry K."/>
            <person name="Liu P."/>
            <person name="Grigoriev I."/>
            <person name="Longcore J.E."/>
            <person name="James T.Y."/>
        </authorList>
    </citation>
    <scope>NUCLEOTIDE SEQUENCE</scope>
    <source>
        <strain evidence="4">PLAUS21</strain>
    </source>
</reference>
<dbReference type="GO" id="GO:0005737">
    <property type="term" value="C:cytoplasm"/>
    <property type="evidence" value="ECO:0007669"/>
    <property type="project" value="TreeGrafter"/>
</dbReference>
<dbReference type="GO" id="GO:0044550">
    <property type="term" value="P:secondary metabolite biosynthetic process"/>
    <property type="evidence" value="ECO:0007669"/>
    <property type="project" value="TreeGrafter"/>
</dbReference>
<dbReference type="InterPro" id="IPR050593">
    <property type="entry name" value="LovG"/>
</dbReference>
<evidence type="ECO:0000256" key="2">
    <source>
        <dbReference type="ARBA" id="ARBA00022801"/>
    </source>
</evidence>
<comment type="similarity">
    <text evidence="1">Belongs to the LovG family.</text>
</comment>
<dbReference type="PANTHER" id="PTHR48070:SF3">
    <property type="entry name" value="ESTERASE DBAE-RELATED"/>
    <property type="match status" value="1"/>
</dbReference>
<dbReference type="InterPro" id="IPR029058">
    <property type="entry name" value="AB_hydrolase_fold"/>
</dbReference>
<sequence length="396" mass="44881">MAPKILCLHGMAGCKERLQKSLQPLQDLLYEKYELVYINAPFEFPKEWLPEPLLNSGAPSFNRWFEKCQHLTNGETRMVYKGLPEVSVDLDLEPALKKVQEVWDDTFVGIYGFSNGSMVAGMVSSLLVPQPKFVLFNGAIPEGLEMFSKTLNCPSLNLMGYTDGNRHLISRGNGLFETVHYEGGHRTIYDQATFDRIVYWLELLGQDHSIPIQPLNYTLSMFCLNPDEPNVKGTVSISVGTKSELKSITLDKNKNIRASKASVTCLRTFDNLESVKDWETAQDTFRYTQNPTISQSDSRVDIIFPLTLPKDSNFIIYLEFDTNMNEIGGDLRFPCFKWTKSTFSVNIFHPTGTLIDFIESSKRTESITINDIDYLSQQYSILTPIAPGLLSFDLKV</sequence>
<evidence type="ECO:0000256" key="1">
    <source>
        <dbReference type="ARBA" id="ARBA00005863"/>
    </source>
</evidence>
<comment type="caution">
    <text evidence="4">The sequence shown here is derived from an EMBL/GenBank/DDBJ whole genome shotgun (WGS) entry which is preliminary data.</text>
</comment>
<name>A0AAD5UE90_9FUNG</name>
<dbReference type="Gene3D" id="3.40.50.1820">
    <property type="entry name" value="alpha/beta hydrolase"/>
    <property type="match status" value="1"/>
</dbReference>
<dbReference type="InterPro" id="IPR005645">
    <property type="entry name" value="FSH-like_dom"/>
</dbReference>
<evidence type="ECO:0000259" key="3">
    <source>
        <dbReference type="Pfam" id="PF03959"/>
    </source>
</evidence>
<dbReference type="GO" id="GO:0005634">
    <property type="term" value="C:nucleus"/>
    <property type="evidence" value="ECO:0007669"/>
    <property type="project" value="TreeGrafter"/>
</dbReference>
<dbReference type="SUPFAM" id="SSF53474">
    <property type="entry name" value="alpha/beta-Hydrolases"/>
    <property type="match status" value="1"/>
</dbReference>
<keyword evidence="5" id="KW-1185">Reference proteome</keyword>
<evidence type="ECO:0000313" key="5">
    <source>
        <dbReference type="Proteomes" id="UP001210925"/>
    </source>
</evidence>
<organism evidence="4 5">
    <name type="scientific">Boothiomyces macroporosus</name>
    <dbReference type="NCBI Taxonomy" id="261099"/>
    <lineage>
        <taxon>Eukaryota</taxon>
        <taxon>Fungi</taxon>
        <taxon>Fungi incertae sedis</taxon>
        <taxon>Chytridiomycota</taxon>
        <taxon>Chytridiomycota incertae sedis</taxon>
        <taxon>Chytridiomycetes</taxon>
        <taxon>Rhizophydiales</taxon>
        <taxon>Terramycetaceae</taxon>
        <taxon>Boothiomyces</taxon>
    </lineage>
</organism>